<protein>
    <submittedName>
        <fullName evidence="2">Uncharacterized protein</fullName>
    </submittedName>
</protein>
<dbReference type="EMBL" id="JAEVFJ010000068">
    <property type="protein sequence ID" value="KAH8076013.1"/>
    <property type="molecule type" value="Genomic_DNA"/>
</dbReference>
<name>A0A8K0UE81_9AGAR</name>
<sequence length="978" mass="107851">MPHLQKRPRTSNNEHERWEYCRSGESCSERLYIQQRFDIKAKNVLDTGRPFIQCPDYPWYKQWRGSRVSLSQLEPWLDDKDLHSSHPIHRHLVPVRMAKCPNEGCKNKGTNRVHKDCERQLCKQDCLALGGCRVHHLGTCETYLMYCRLTCEADVTAHANPRATTLPQHGPDPQPLSPLTSPERHISPPPPDPDPQESPSTTQTSVVKKSSKANTGSLRKKRKNAVGPEPSNQAPIPRTVGRNLAPAFATTLATERAAAPIVTKAVEERANMQKDRQVACLVVCSEGNSQPSFWNHKDPKLPKRLSLLRSFAEEYDLCQNARRDEARLQVKVLVIAAYKQSRDLEDARCCDINVRLFTGLAEYLDAELVIATAPNVVERLPDERKVVRSMANAEAMTSPQIDVDPRHLFHLPTPLDPSIKIPAGNTYGRIVPPGNNSDRFGTRLPATLALSGPQAVTIGSSHQEIDNLLMTGNLGIGVLSQNQVEGIGSLTPYYENTYIPLSRQAEKKQWPYNEKDFTSGPNACLFEAITYRKTNAPDVAVNALNSPPRSRPVSTQLTLGGNPILKSAAKRQRCETVPTLFRRHGKEGDEGNIEGQKLDESRFQRDDGGAVVRIFSLESRLLRPSDGLIDARESVERWMAVKLAQVPQAVQSSQNSNAVGLNTNALTAAAMHAGGSVIKQEPTYEGSELESSPDLSPLLGEDSHVPSFSTVHTSKAPEPKFQKIKGGKIVNVNAFPYNASILDIANCVAVMESAKNAQNKKRHDRDVMATLFQQHFLHNSIDYNEWWKASHRVQEASCSKVARYLQAAGTPEGTWMHFADEVGDPHAPQRNKTKRMKKAEKAHSTGQIQTSYPLLSSPGSSRKRAREPSPPQMGHHALPCYEPPGDGIPGLRPLPGVPLALASGSQPAYSVYRDASGSQQVPPSPVAGFPPPMDPFYYYHCPGYPYPAPGHWPPAATGVYPYPYGAPGAPPPRPPPAS</sequence>
<feature type="compositionally biased region" description="Low complexity" evidence="1">
    <location>
        <begin position="198"/>
        <end position="208"/>
    </location>
</feature>
<evidence type="ECO:0000256" key="1">
    <source>
        <dbReference type="SAM" id="MobiDB-lite"/>
    </source>
</evidence>
<proteinExistence type="predicted"/>
<comment type="caution">
    <text evidence="2">The sequence shown here is derived from an EMBL/GenBank/DDBJ whole genome shotgun (WGS) entry which is preliminary data.</text>
</comment>
<evidence type="ECO:0000313" key="3">
    <source>
        <dbReference type="Proteomes" id="UP000813824"/>
    </source>
</evidence>
<organism evidence="2 3">
    <name type="scientific">Cristinia sonorae</name>
    <dbReference type="NCBI Taxonomy" id="1940300"/>
    <lineage>
        <taxon>Eukaryota</taxon>
        <taxon>Fungi</taxon>
        <taxon>Dikarya</taxon>
        <taxon>Basidiomycota</taxon>
        <taxon>Agaricomycotina</taxon>
        <taxon>Agaricomycetes</taxon>
        <taxon>Agaricomycetidae</taxon>
        <taxon>Agaricales</taxon>
        <taxon>Pleurotineae</taxon>
        <taxon>Stephanosporaceae</taxon>
        <taxon>Cristinia</taxon>
    </lineage>
</organism>
<dbReference type="AlphaFoldDB" id="A0A8K0UE81"/>
<reference evidence="2" key="1">
    <citation type="journal article" date="2021" name="New Phytol.">
        <title>Evolutionary innovations through gain and loss of genes in the ectomycorrhizal Boletales.</title>
        <authorList>
            <person name="Wu G."/>
            <person name="Miyauchi S."/>
            <person name="Morin E."/>
            <person name="Kuo A."/>
            <person name="Drula E."/>
            <person name="Varga T."/>
            <person name="Kohler A."/>
            <person name="Feng B."/>
            <person name="Cao Y."/>
            <person name="Lipzen A."/>
            <person name="Daum C."/>
            <person name="Hundley H."/>
            <person name="Pangilinan J."/>
            <person name="Johnson J."/>
            <person name="Barry K."/>
            <person name="LaButti K."/>
            <person name="Ng V."/>
            <person name="Ahrendt S."/>
            <person name="Min B."/>
            <person name="Choi I.G."/>
            <person name="Park H."/>
            <person name="Plett J.M."/>
            <person name="Magnuson J."/>
            <person name="Spatafora J.W."/>
            <person name="Nagy L.G."/>
            <person name="Henrissat B."/>
            <person name="Grigoriev I.V."/>
            <person name="Yang Z.L."/>
            <person name="Xu J."/>
            <person name="Martin F.M."/>
        </authorList>
    </citation>
    <scope>NUCLEOTIDE SEQUENCE</scope>
    <source>
        <strain evidence="2">KKN 215</strain>
    </source>
</reference>
<feature type="compositionally biased region" description="Basic residues" evidence="1">
    <location>
        <begin position="829"/>
        <end position="840"/>
    </location>
</feature>
<dbReference type="Proteomes" id="UP000813824">
    <property type="component" value="Unassembled WGS sequence"/>
</dbReference>
<keyword evidence="3" id="KW-1185">Reference proteome</keyword>
<feature type="region of interest" description="Disordered" evidence="1">
    <location>
        <begin position="162"/>
        <end position="242"/>
    </location>
</feature>
<gene>
    <name evidence="2" type="ORF">BXZ70DRAFT_1054365</name>
</gene>
<feature type="compositionally biased region" description="Polar residues" evidence="1">
    <location>
        <begin position="844"/>
        <end position="860"/>
    </location>
</feature>
<feature type="region of interest" description="Disordered" evidence="1">
    <location>
        <begin position="820"/>
        <end position="879"/>
    </location>
</feature>
<accession>A0A8K0UE81</accession>
<evidence type="ECO:0000313" key="2">
    <source>
        <dbReference type="EMBL" id="KAH8076013.1"/>
    </source>
</evidence>